<dbReference type="EMBL" id="UINC01178197">
    <property type="protein sequence ID" value="SVD86221.1"/>
    <property type="molecule type" value="Genomic_DNA"/>
</dbReference>
<dbReference type="AlphaFoldDB" id="A0A382YSZ1"/>
<reference evidence="1" key="1">
    <citation type="submission" date="2018-05" db="EMBL/GenBank/DDBJ databases">
        <authorList>
            <person name="Lanie J.A."/>
            <person name="Ng W.-L."/>
            <person name="Kazmierczak K.M."/>
            <person name="Andrzejewski T.M."/>
            <person name="Davidsen T.M."/>
            <person name="Wayne K.J."/>
            <person name="Tettelin H."/>
            <person name="Glass J.I."/>
            <person name="Rusch D."/>
            <person name="Podicherti R."/>
            <person name="Tsui H.-C.T."/>
            <person name="Winkler M.E."/>
        </authorList>
    </citation>
    <scope>NUCLEOTIDE SEQUENCE</scope>
</reference>
<protein>
    <recommendedName>
        <fullName evidence="2">Glutaredoxin domain-containing protein</fullName>
    </recommendedName>
</protein>
<name>A0A382YSZ1_9ZZZZ</name>
<gene>
    <name evidence="1" type="ORF">METZ01_LOCUS439075</name>
</gene>
<organism evidence="1">
    <name type="scientific">marine metagenome</name>
    <dbReference type="NCBI Taxonomy" id="408172"/>
    <lineage>
        <taxon>unclassified sequences</taxon>
        <taxon>metagenomes</taxon>
        <taxon>ecological metagenomes</taxon>
    </lineage>
</organism>
<accession>A0A382YSZ1</accession>
<feature type="non-terminal residue" evidence="1">
    <location>
        <position position="45"/>
    </location>
</feature>
<evidence type="ECO:0000313" key="1">
    <source>
        <dbReference type="EMBL" id="SVD86221.1"/>
    </source>
</evidence>
<proteinExistence type="predicted"/>
<sequence length="45" mass="5251">MSKRAVLYRMVTSEHICPFGLKSKDLLERKGYDVEDHHLSSRSET</sequence>
<evidence type="ECO:0008006" key="2">
    <source>
        <dbReference type="Google" id="ProtNLM"/>
    </source>
</evidence>